<sequence>MPQQNGRVKRRHRRIFDVARALLFQASMPLEFWGDCVLTAAHLINRTPSTVLSGKTPYEILFRKFPQFDHLKERSGLHFLSEPDPGDAVGQGESRPSPSSQGESNSVSPQFDQIPPPASDPTALSPGRSAVPEASGTDRFQPDLRTLLMCPKFPDHILLVAMTRPPLSTSTHRPLQVKHKADGSVERFKACLVAKGFTQIEGVDFTKTFALVAKFVTIRCLLTVFVARSWELN</sequence>
<keyword evidence="6" id="KW-1185">Reference proteome</keyword>
<keyword evidence="1" id="KW-0479">Metal-binding</keyword>
<evidence type="ECO:0000313" key="6">
    <source>
        <dbReference type="Proteomes" id="UP000233551"/>
    </source>
</evidence>
<dbReference type="SUPFAM" id="SSF53098">
    <property type="entry name" value="Ribonuclease H-like"/>
    <property type="match status" value="1"/>
</dbReference>
<dbReference type="InterPro" id="IPR001584">
    <property type="entry name" value="Integrase_cat-core"/>
</dbReference>
<dbReference type="InterPro" id="IPR036397">
    <property type="entry name" value="RNaseH_sf"/>
</dbReference>
<keyword evidence="2" id="KW-0378">Hydrolase</keyword>
<proteinExistence type="predicted"/>
<organism evidence="5 6">
    <name type="scientific">Punica granatum</name>
    <name type="common">Pomegranate</name>
    <dbReference type="NCBI Taxonomy" id="22663"/>
    <lineage>
        <taxon>Eukaryota</taxon>
        <taxon>Viridiplantae</taxon>
        <taxon>Streptophyta</taxon>
        <taxon>Embryophyta</taxon>
        <taxon>Tracheophyta</taxon>
        <taxon>Spermatophyta</taxon>
        <taxon>Magnoliopsida</taxon>
        <taxon>eudicotyledons</taxon>
        <taxon>Gunneridae</taxon>
        <taxon>Pentapetalae</taxon>
        <taxon>rosids</taxon>
        <taxon>malvids</taxon>
        <taxon>Myrtales</taxon>
        <taxon>Lythraceae</taxon>
        <taxon>Punica</taxon>
    </lineage>
</organism>
<evidence type="ECO:0000256" key="1">
    <source>
        <dbReference type="ARBA" id="ARBA00022723"/>
    </source>
</evidence>
<dbReference type="Pfam" id="PF07727">
    <property type="entry name" value="RVT_2"/>
    <property type="match status" value="1"/>
</dbReference>
<evidence type="ECO:0000259" key="4">
    <source>
        <dbReference type="PROSITE" id="PS50994"/>
    </source>
</evidence>
<dbReference type="AlphaFoldDB" id="A0A2I0IHH6"/>
<dbReference type="GO" id="GO:0003676">
    <property type="term" value="F:nucleic acid binding"/>
    <property type="evidence" value="ECO:0007669"/>
    <property type="project" value="InterPro"/>
</dbReference>
<dbReference type="PANTHER" id="PTHR42648">
    <property type="entry name" value="TRANSPOSASE, PUTATIVE-RELATED"/>
    <property type="match status" value="1"/>
</dbReference>
<gene>
    <name evidence="5" type="ORF">CRG98_036456</name>
</gene>
<reference evidence="5 6" key="1">
    <citation type="submission" date="2017-11" db="EMBL/GenBank/DDBJ databases">
        <title>De-novo sequencing of pomegranate (Punica granatum L.) genome.</title>
        <authorList>
            <person name="Akparov Z."/>
            <person name="Amiraslanov A."/>
            <person name="Hajiyeva S."/>
            <person name="Abbasov M."/>
            <person name="Kaur K."/>
            <person name="Hamwieh A."/>
            <person name="Solovyev V."/>
            <person name="Salamov A."/>
            <person name="Braich B."/>
            <person name="Kosarev P."/>
            <person name="Mahmoud A."/>
            <person name="Hajiyev E."/>
            <person name="Babayeva S."/>
            <person name="Izzatullayeva V."/>
            <person name="Mammadov A."/>
            <person name="Mammadov A."/>
            <person name="Sharifova S."/>
            <person name="Ojaghi J."/>
            <person name="Eynullazada K."/>
            <person name="Bayramov B."/>
            <person name="Abdulazimova A."/>
            <person name="Shahmuradov I."/>
        </authorList>
    </citation>
    <scope>NUCLEOTIDE SEQUENCE [LARGE SCALE GENOMIC DNA]</scope>
    <source>
        <strain evidence="6">cv. AG2017</strain>
        <tissue evidence="5">Leaf</tissue>
    </source>
</reference>
<feature type="domain" description="Integrase catalytic" evidence="4">
    <location>
        <begin position="1"/>
        <end position="65"/>
    </location>
</feature>
<name>A0A2I0IHH6_PUNGR</name>
<dbReference type="InterPro" id="IPR012337">
    <property type="entry name" value="RNaseH-like_sf"/>
</dbReference>
<dbReference type="GO" id="GO:0015074">
    <property type="term" value="P:DNA integration"/>
    <property type="evidence" value="ECO:0007669"/>
    <property type="project" value="InterPro"/>
</dbReference>
<dbReference type="InterPro" id="IPR039537">
    <property type="entry name" value="Retrotran_Ty1/copia-like"/>
</dbReference>
<feature type="region of interest" description="Disordered" evidence="3">
    <location>
        <begin position="77"/>
        <end position="138"/>
    </location>
</feature>
<protein>
    <recommendedName>
        <fullName evidence="4">Integrase catalytic domain-containing protein</fullName>
    </recommendedName>
</protein>
<dbReference type="Proteomes" id="UP000233551">
    <property type="component" value="Unassembled WGS sequence"/>
</dbReference>
<dbReference type="Gene3D" id="3.30.420.10">
    <property type="entry name" value="Ribonuclease H-like superfamily/Ribonuclease H"/>
    <property type="match status" value="1"/>
</dbReference>
<dbReference type="PROSITE" id="PS50994">
    <property type="entry name" value="INTEGRASE"/>
    <property type="match status" value="1"/>
</dbReference>
<evidence type="ECO:0000256" key="2">
    <source>
        <dbReference type="ARBA" id="ARBA00022801"/>
    </source>
</evidence>
<dbReference type="GO" id="GO:0016787">
    <property type="term" value="F:hydrolase activity"/>
    <property type="evidence" value="ECO:0007669"/>
    <property type="project" value="UniProtKB-KW"/>
</dbReference>
<feature type="compositionally biased region" description="Polar residues" evidence="3">
    <location>
        <begin position="94"/>
        <end position="111"/>
    </location>
</feature>
<evidence type="ECO:0000313" key="5">
    <source>
        <dbReference type="EMBL" id="PKI43150.1"/>
    </source>
</evidence>
<dbReference type="InterPro" id="IPR013103">
    <property type="entry name" value="RVT_2"/>
</dbReference>
<accession>A0A2I0IHH6</accession>
<comment type="caution">
    <text evidence="5">The sequence shown here is derived from an EMBL/GenBank/DDBJ whole genome shotgun (WGS) entry which is preliminary data.</text>
</comment>
<dbReference type="PANTHER" id="PTHR42648:SF31">
    <property type="entry name" value="RNA-DIRECTED DNA POLYMERASE"/>
    <property type="match status" value="1"/>
</dbReference>
<evidence type="ECO:0000256" key="3">
    <source>
        <dbReference type="SAM" id="MobiDB-lite"/>
    </source>
</evidence>
<dbReference type="EMBL" id="PGOL01003081">
    <property type="protein sequence ID" value="PKI43150.1"/>
    <property type="molecule type" value="Genomic_DNA"/>
</dbReference>
<dbReference type="STRING" id="22663.A0A2I0IHH6"/>
<dbReference type="GO" id="GO:0046872">
    <property type="term" value="F:metal ion binding"/>
    <property type="evidence" value="ECO:0007669"/>
    <property type="project" value="UniProtKB-KW"/>
</dbReference>